<dbReference type="InterPro" id="IPR000326">
    <property type="entry name" value="PAP2/HPO"/>
</dbReference>
<reference evidence="3 4" key="1">
    <citation type="submission" date="2018-09" db="EMBL/GenBank/DDBJ databases">
        <title>Sphingomonas peninsula sp. nov., isolated from fildes peninsula, Antarctic soil.</title>
        <authorList>
            <person name="Yingchao G."/>
        </authorList>
    </citation>
    <scope>NUCLEOTIDE SEQUENCE [LARGE SCALE GENOMIC DNA]</scope>
    <source>
        <strain evidence="3 4">YZ-8</strain>
        <plasmid evidence="3 4">unnamed2</plasmid>
    </source>
</reference>
<dbReference type="AlphaFoldDB" id="A0A494TBW2"/>
<feature type="region of interest" description="Disordered" evidence="1">
    <location>
        <begin position="1"/>
        <end position="29"/>
    </location>
</feature>
<dbReference type="SUPFAM" id="SSF48317">
    <property type="entry name" value="Acid phosphatase/Vanadium-dependent haloperoxidase"/>
    <property type="match status" value="1"/>
</dbReference>
<dbReference type="OrthoDB" id="8004717at2"/>
<protein>
    <submittedName>
        <fullName evidence="3">Phosphatase PAP2 family protein</fullName>
    </submittedName>
</protein>
<gene>
    <name evidence="3" type="ORF">D3Y57_00705</name>
</gene>
<evidence type="ECO:0000313" key="4">
    <source>
        <dbReference type="Proteomes" id="UP000276254"/>
    </source>
</evidence>
<evidence type="ECO:0000313" key="3">
    <source>
        <dbReference type="EMBL" id="AYJ84734.1"/>
    </source>
</evidence>
<keyword evidence="3" id="KW-0614">Plasmid</keyword>
<dbReference type="RefSeq" id="WP_121150598.1">
    <property type="nucleotide sequence ID" value="NZ_CP032827.1"/>
</dbReference>
<feature type="domain" description="Phosphatidic acid phosphatase type 2/haloperoxidase" evidence="2">
    <location>
        <begin position="72"/>
        <end position="186"/>
    </location>
</feature>
<evidence type="ECO:0000259" key="2">
    <source>
        <dbReference type="SMART" id="SM00014"/>
    </source>
</evidence>
<dbReference type="KEGG" id="spha:D3Y57_00705"/>
<sequence length="209" mass="21958">MPNVKRVAKKQTAKVEQTDRKVAHETGGKRDTSFMKAVGKISDLADQPPLIALGATTTILGLAAGNDRLARTGMRILASHWLATAAKSFVKHRIDRTRPFVMLNGGSYHAEKGSSTAKRENSFPSGHTAGAIAVARAIAREYPERAPVAYGAAVSAAAVQLPRGTHFLSDVLVGGLIGFAAEAAISVFLHKNTSDLFPSASRAAAASID</sequence>
<organism evidence="3 4">
    <name type="scientific">Sphingomonas paeninsulae</name>
    <dbReference type="NCBI Taxonomy" id="2319844"/>
    <lineage>
        <taxon>Bacteria</taxon>
        <taxon>Pseudomonadati</taxon>
        <taxon>Pseudomonadota</taxon>
        <taxon>Alphaproteobacteria</taxon>
        <taxon>Sphingomonadales</taxon>
        <taxon>Sphingomonadaceae</taxon>
        <taxon>Sphingomonas</taxon>
    </lineage>
</organism>
<dbReference type="EMBL" id="CP032827">
    <property type="protein sequence ID" value="AYJ84734.1"/>
    <property type="molecule type" value="Genomic_DNA"/>
</dbReference>
<dbReference type="PANTHER" id="PTHR14969">
    <property type="entry name" value="SPHINGOSINE-1-PHOSPHATE PHOSPHOHYDROLASE"/>
    <property type="match status" value="1"/>
</dbReference>
<dbReference type="SMART" id="SM00014">
    <property type="entry name" value="acidPPc"/>
    <property type="match status" value="1"/>
</dbReference>
<dbReference type="Gene3D" id="1.20.144.10">
    <property type="entry name" value="Phosphatidic acid phosphatase type 2/haloperoxidase"/>
    <property type="match status" value="1"/>
</dbReference>
<geneLocation type="plasmid" evidence="3">
    <name>unnamed2</name>
</geneLocation>
<dbReference type="InterPro" id="IPR036938">
    <property type="entry name" value="PAP2/HPO_sf"/>
</dbReference>
<accession>A0A494TBW2</accession>
<feature type="compositionally biased region" description="Basic residues" evidence="1">
    <location>
        <begin position="1"/>
        <end position="12"/>
    </location>
</feature>
<dbReference type="Pfam" id="PF01569">
    <property type="entry name" value="PAP2"/>
    <property type="match status" value="1"/>
</dbReference>
<name>A0A494TBW2_SPHPE</name>
<dbReference type="PANTHER" id="PTHR14969:SF13">
    <property type="entry name" value="AT30094P"/>
    <property type="match status" value="1"/>
</dbReference>
<evidence type="ECO:0000256" key="1">
    <source>
        <dbReference type="SAM" id="MobiDB-lite"/>
    </source>
</evidence>
<keyword evidence="4" id="KW-1185">Reference proteome</keyword>
<proteinExistence type="predicted"/>
<dbReference type="Proteomes" id="UP000276254">
    <property type="component" value="Plasmid unnamed2"/>
</dbReference>
<feature type="compositionally biased region" description="Basic and acidic residues" evidence="1">
    <location>
        <begin position="16"/>
        <end position="29"/>
    </location>
</feature>